<accession>A0A8T1V2S3</accession>
<dbReference type="PROSITE" id="PS00518">
    <property type="entry name" value="ZF_RING_1"/>
    <property type="match status" value="1"/>
</dbReference>
<dbReference type="Proteomes" id="UP000688947">
    <property type="component" value="Unassembled WGS sequence"/>
</dbReference>
<feature type="compositionally biased region" description="Polar residues" evidence="11">
    <location>
        <begin position="194"/>
        <end position="209"/>
    </location>
</feature>
<feature type="region of interest" description="Disordered" evidence="11">
    <location>
        <begin position="190"/>
        <end position="223"/>
    </location>
</feature>
<keyword evidence="12" id="KW-1133">Transmembrane helix</keyword>
<gene>
    <name evidence="15" type="ORF">JG687_00000720</name>
</gene>
<evidence type="ECO:0000256" key="10">
    <source>
        <dbReference type="PROSITE-ProRule" id="PRU00175"/>
    </source>
</evidence>
<evidence type="ECO:0000256" key="2">
    <source>
        <dbReference type="ARBA" id="ARBA00022723"/>
    </source>
</evidence>
<reference evidence="15" key="1">
    <citation type="submission" date="2021-01" db="EMBL/GenBank/DDBJ databases">
        <title>Phytophthora aleatoria, a newly-described species from Pinus radiata is distinct from Phytophthora cactorum isolates based on comparative genomics.</title>
        <authorList>
            <person name="Mcdougal R."/>
            <person name="Panda P."/>
            <person name="Williams N."/>
            <person name="Studholme D.J."/>
        </authorList>
    </citation>
    <scope>NUCLEOTIDE SEQUENCE</scope>
    <source>
        <strain evidence="15">NZFS 3830</strain>
    </source>
</reference>
<keyword evidence="2" id="KW-0479">Metal-binding</keyword>
<keyword evidence="8" id="KW-0804">Transcription</keyword>
<dbReference type="InterPro" id="IPR003035">
    <property type="entry name" value="RWP-RK_dom"/>
</dbReference>
<keyword evidence="6" id="KW-0175">Coiled coil</keyword>
<dbReference type="SMART" id="SM00184">
    <property type="entry name" value="RING"/>
    <property type="match status" value="1"/>
</dbReference>
<dbReference type="GO" id="GO:0003677">
    <property type="term" value="F:DNA binding"/>
    <property type="evidence" value="ECO:0007669"/>
    <property type="project" value="UniProtKB-KW"/>
</dbReference>
<comment type="function">
    <text evidence="1">Putative transcription factor.</text>
</comment>
<feature type="transmembrane region" description="Helical" evidence="12">
    <location>
        <begin position="449"/>
        <end position="467"/>
    </location>
</feature>
<dbReference type="PROSITE" id="PS51519">
    <property type="entry name" value="RWP_RK"/>
    <property type="match status" value="1"/>
</dbReference>
<evidence type="ECO:0000256" key="9">
    <source>
        <dbReference type="ARBA" id="ARBA00023242"/>
    </source>
</evidence>
<keyword evidence="4" id="KW-0862">Zinc</keyword>
<proteinExistence type="predicted"/>
<dbReference type="InterPro" id="IPR044607">
    <property type="entry name" value="RKD-like"/>
</dbReference>
<evidence type="ECO:0000256" key="7">
    <source>
        <dbReference type="ARBA" id="ARBA00023125"/>
    </source>
</evidence>
<dbReference type="VEuPathDB" id="FungiDB:PC110_g5270"/>
<evidence type="ECO:0000256" key="11">
    <source>
        <dbReference type="SAM" id="MobiDB-lite"/>
    </source>
</evidence>
<evidence type="ECO:0000256" key="6">
    <source>
        <dbReference type="ARBA" id="ARBA00023054"/>
    </source>
</evidence>
<evidence type="ECO:0000259" key="14">
    <source>
        <dbReference type="PROSITE" id="PS51519"/>
    </source>
</evidence>
<dbReference type="CDD" id="cd16534">
    <property type="entry name" value="RING-HC_RNF5-like"/>
    <property type="match status" value="1"/>
</dbReference>
<feature type="domain" description="RWP-RK" evidence="14">
    <location>
        <begin position="69"/>
        <end position="155"/>
    </location>
</feature>
<feature type="domain" description="RING-type" evidence="13">
    <location>
        <begin position="317"/>
        <end position="340"/>
    </location>
</feature>
<protein>
    <recommendedName>
        <fullName evidence="17">RWP-RK domain-containing protein</fullName>
    </recommendedName>
</protein>
<evidence type="ECO:0000256" key="4">
    <source>
        <dbReference type="ARBA" id="ARBA00022833"/>
    </source>
</evidence>
<keyword evidence="9" id="KW-0539">Nucleus</keyword>
<dbReference type="InterPro" id="IPR017907">
    <property type="entry name" value="Znf_RING_CS"/>
</dbReference>
<dbReference type="AlphaFoldDB" id="A0A8T1V2S3"/>
<evidence type="ECO:0000256" key="12">
    <source>
        <dbReference type="SAM" id="Phobius"/>
    </source>
</evidence>
<dbReference type="Pfam" id="PF13639">
    <property type="entry name" value="zf-RING_2"/>
    <property type="match status" value="1"/>
</dbReference>
<dbReference type="InterPro" id="IPR001841">
    <property type="entry name" value="Znf_RING"/>
</dbReference>
<evidence type="ECO:0000256" key="8">
    <source>
        <dbReference type="ARBA" id="ARBA00023163"/>
    </source>
</evidence>
<evidence type="ECO:0000313" key="16">
    <source>
        <dbReference type="Proteomes" id="UP000688947"/>
    </source>
</evidence>
<name>A0A8T1V2S3_9STRA</name>
<evidence type="ECO:0000256" key="5">
    <source>
        <dbReference type="ARBA" id="ARBA00023015"/>
    </source>
</evidence>
<dbReference type="PANTHER" id="PTHR46373:SF2">
    <property type="entry name" value="RWP-RK DOMAIN-CONTAINING PROTEIN"/>
    <property type="match status" value="1"/>
</dbReference>
<evidence type="ECO:0000256" key="1">
    <source>
        <dbReference type="ARBA" id="ARBA00004049"/>
    </source>
</evidence>
<evidence type="ECO:0008006" key="17">
    <source>
        <dbReference type="Google" id="ProtNLM"/>
    </source>
</evidence>
<keyword evidence="12" id="KW-0812">Transmembrane</keyword>
<comment type="caution">
    <text evidence="15">The sequence shown here is derived from an EMBL/GenBank/DDBJ whole genome shotgun (WGS) entry which is preliminary data.</text>
</comment>
<dbReference type="PANTHER" id="PTHR46373">
    <property type="entry name" value="PROTEIN RKD4"/>
    <property type="match status" value="1"/>
</dbReference>
<dbReference type="GO" id="GO:0008270">
    <property type="term" value="F:zinc ion binding"/>
    <property type="evidence" value="ECO:0007669"/>
    <property type="project" value="UniProtKB-KW"/>
</dbReference>
<dbReference type="GO" id="GO:0003700">
    <property type="term" value="F:DNA-binding transcription factor activity"/>
    <property type="evidence" value="ECO:0007669"/>
    <property type="project" value="InterPro"/>
</dbReference>
<keyword evidence="12" id="KW-0472">Membrane</keyword>
<evidence type="ECO:0000256" key="3">
    <source>
        <dbReference type="ARBA" id="ARBA00022771"/>
    </source>
</evidence>
<organism evidence="15 16">
    <name type="scientific">Phytophthora cactorum</name>
    <dbReference type="NCBI Taxonomy" id="29920"/>
    <lineage>
        <taxon>Eukaryota</taxon>
        <taxon>Sar</taxon>
        <taxon>Stramenopiles</taxon>
        <taxon>Oomycota</taxon>
        <taxon>Peronosporomycetes</taxon>
        <taxon>Peronosporales</taxon>
        <taxon>Peronosporaceae</taxon>
        <taxon>Phytophthora</taxon>
    </lineage>
</organism>
<sequence>MTTPDMSDKEMEASISLLHMMQPAESPAAAVVTKGHDAGPENRDALHESLMKVVAKQASDELSLPRIAAHKKLHQRGARLTALSRELTLEELRPYFGRPIVEVAREFGICTTFLKKICRRCGIKRWPHRQIRSLNRTIQMLEQVESVSTNPIDRARYATQIEDLKEKQRAVMEDPDAYGKLKRMKRYTIPKATDPSSTPVGQNSGSLAQPLTAKTPDDPADSTSLSALATAVDSVSSDPTVKASAFRTKSVHQVPSPLGVQIPSSTLSAPSTLTTPLHAAASNHTPLALKISPNNRKLLLVKGSAENTVSSPVVTLCGHLYCWPCLYQWMQSHSECPVCKAGVSEQNVIPVYSRGADAADPRKCPTAASPTVLEDSAQMPNSSGVDAHLMCFGIFTGNGQGNAFSMSPTIGFFPALFGVPYQPPAPVTHHQDGTPLTAQEARQQMQQAFLSRFLLIVGSLVILCLIMF</sequence>
<dbReference type="EMBL" id="JAENGZ010000015">
    <property type="protein sequence ID" value="KAG6973736.1"/>
    <property type="molecule type" value="Genomic_DNA"/>
</dbReference>
<dbReference type="Pfam" id="PF02042">
    <property type="entry name" value="RWP-RK"/>
    <property type="match status" value="1"/>
</dbReference>
<dbReference type="OrthoDB" id="6270329at2759"/>
<evidence type="ECO:0000313" key="15">
    <source>
        <dbReference type="EMBL" id="KAG6973736.1"/>
    </source>
</evidence>
<dbReference type="PROSITE" id="PS50089">
    <property type="entry name" value="ZF_RING_2"/>
    <property type="match status" value="1"/>
</dbReference>
<keyword evidence="3 10" id="KW-0863">Zinc-finger</keyword>
<evidence type="ECO:0000259" key="13">
    <source>
        <dbReference type="PROSITE" id="PS50089"/>
    </source>
</evidence>
<keyword evidence="7" id="KW-0238">DNA-binding</keyword>
<keyword evidence="5" id="KW-0805">Transcription regulation</keyword>